<name>A0A9P7M8D4_9HYPO</name>
<organism evidence="1 2">
    <name type="scientific">Claviceps pazoutovae</name>
    <dbReference type="NCBI Taxonomy" id="1649127"/>
    <lineage>
        <taxon>Eukaryota</taxon>
        <taxon>Fungi</taxon>
        <taxon>Dikarya</taxon>
        <taxon>Ascomycota</taxon>
        <taxon>Pezizomycotina</taxon>
        <taxon>Sordariomycetes</taxon>
        <taxon>Hypocreomycetidae</taxon>
        <taxon>Hypocreales</taxon>
        <taxon>Clavicipitaceae</taxon>
        <taxon>Claviceps</taxon>
    </lineage>
</organism>
<dbReference type="Proteomes" id="UP000706124">
    <property type="component" value="Unassembled WGS sequence"/>
</dbReference>
<protein>
    <submittedName>
        <fullName evidence="1">Uncharacterized protein</fullName>
    </submittedName>
</protein>
<keyword evidence="2" id="KW-1185">Reference proteome</keyword>
<dbReference type="EMBL" id="SRPO01000413">
    <property type="protein sequence ID" value="KAG5932891.1"/>
    <property type="molecule type" value="Genomic_DNA"/>
</dbReference>
<accession>A0A9P7M8D4</accession>
<dbReference type="AlphaFoldDB" id="A0A9P7M8D4"/>
<comment type="caution">
    <text evidence="1">The sequence shown here is derived from an EMBL/GenBank/DDBJ whole genome shotgun (WGS) entry which is preliminary data.</text>
</comment>
<gene>
    <name evidence="1" type="ORF">E4U60_004911</name>
</gene>
<reference evidence="1 2" key="1">
    <citation type="journal article" date="2020" name="bioRxiv">
        <title>Whole genome comparisons of ergot fungi reveals the divergence and evolution of species within the genus Claviceps are the result of varying mechanisms driving genome evolution and host range expansion.</title>
        <authorList>
            <person name="Wyka S.A."/>
            <person name="Mondo S.J."/>
            <person name="Liu M."/>
            <person name="Dettman J."/>
            <person name="Nalam V."/>
            <person name="Broders K.D."/>
        </authorList>
    </citation>
    <scope>NUCLEOTIDE SEQUENCE [LARGE SCALE GENOMIC DNA]</scope>
    <source>
        <strain evidence="1 2">CCC 1485</strain>
    </source>
</reference>
<proteinExistence type="predicted"/>
<evidence type="ECO:0000313" key="1">
    <source>
        <dbReference type="EMBL" id="KAG5932891.1"/>
    </source>
</evidence>
<dbReference type="OrthoDB" id="5153853at2759"/>
<sequence length="68" mass="7827">MPDYEAWAAGTNEQKMKIAAINLKNNPHIAAYHFMNRFQSFMKDVIAKKFDIVDSVTTCTGRDWQCTI</sequence>
<evidence type="ECO:0000313" key="2">
    <source>
        <dbReference type="Proteomes" id="UP000706124"/>
    </source>
</evidence>